<keyword evidence="4" id="KW-1185">Reference proteome</keyword>
<dbReference type="PANTHER" id="PTHR45749:SF34">
    <property type="entry name" value="ZINC FINGER MYM-TYPE PROTEIN 1-LIKE"/>
    <property type="match status" value="1"/>
</dbReference>
<feature type="compositionally biased region" description="Polar residues" evidence="1">
    <location>
        <begin position="81"/>
        <end position="98"/>
    </location>
</feature>
<dbReference type="EMBL" id="CP144748">
    <property type="protein sequence ID" value="WVZ71344.1"/>
    <property type="molecule type" value="Genomic_DNA"/>
</dbReference>
<gene>
    <name evidence="3" type="ORF">U9M48_019938</name>
</gene>
<evidence type="ECO:0000313" key="4">
    <source>
        <dbReference type="Proteomes" id="UP001341281"/>
    </source>
</evidence>
<dbReference type="Pfam" id="PF14291">
    <property type="entry name" value="DUF4371"/>
    <property type="match status" value="1"/>
</dbReference>
<dbReference type="Proteomes" id="UP001341281">
    <property type="component" value="Chromosome 04"/>
</dbReference>
<proteinExistence type="predicted"/>
<organism evidence="3 4">
    <name type="scientific">Paspalum notatum var. saurae</name>
    <dbReference type="NCBI Taxonomy" id="547442"/>
    <lineage>
        <taxon>Eukaryota</taxon>
        <taxon>Viridiplantae</taxon>
        <taxon>Streptophyta</taxon>
        <taxon>Embryophyta</taxon>
        <taxon>Tracheophyta</taxon>
        <taxon>Spermatophyta</taxon>
        <taxon>Magnoliopsida</taxon>
        <taxon>Liliopsida</taxon>
        <taxon>Poales</taxon>
        <taxon>Poaceae</taxon>
        <taxon>PACMAD clade</taxon>
        <taxon>Panicoideae</taxon>
        <taxon>Andropogonodae</taxon>
        <taxon>Paspaleae</taxon>
        <taxon>Paspalinae</taxon>
        <taxon>Paspalum</taxon>
    </lineage>
</organism>
<sequence>MKRQRTLTLRSFFSPAITPVIPAQSQENVNINLQQTAESGASIDAPIVDTPIVNASIVDAPMVDAPTVDGDAPSVDGPNVDASTENNVNDPSETPATNEELTFNSSEIVADPGLRKPIEEYGINIRDAVRREYLIRGPCQPIGHVYPKKIQSGRKRSFVESWFKKHAWLEYSVSKDAAFCFYCYLFKQPRPENYGVDAFITMGVSNWKNATQIFREHVEKVDSLHNKARQHCEAFRNQRQSVEHVMSTVTEQNEAEYLDRLTVILALVRFLLLQALAFRGHDESRTSSNKGNFLELTDWLKMRNECVKNLLDNAPGNNLLTSPYVQKDMCEACAKQTTKAILDDIGDKNFSILVDESRDASIKEQMAVVLRYVNSKGHVIERFLGVEHVPDTTSAALKAALDAMLLGHGLSIHNVRGQGYDGASNMRGEFHGLQRLEQLETFIGEVRGDPEWSSCNDLGKIAELMVKSGKHVDLHLVYRLIELALILPVATASVERAFSAMNIIKTELRNKMADDWLNHLPLGLQQLMKKMPLRNDIFCFRFVHYLATVHLPPPFSLLSPDLLSRFLLRLAAPRAPPPRRCLWPPPRVAPCHLCHASRAPPPPRTPPHTSSAAARARRRWDPPPVLAIVE</sequence>
<feature type="region of interest" description="Disordered" evidence="1">
    <location>
        <begin position="65"/>
        <end position="98"/>
    </location>
</feature>
<evidence type="ECO:0000313" key="3">
    <source>
        <dbReference type="EMBL" id="WVZ71344.1"/>
    </source>
</evidence>
<evidence type="ECO:0000256" key="1">
    <source>
        <dbReference type="SAM" id="MobiDB-lite"/>
    </source>
</evidence>
<dbReference type="AlphaFoldDB" id="A0AAQ3TEK5"/>
<feature type="domain" description="TTF-type" evidence="2">
    <location>
        <begin position="154"/>
        <end position="248"/>
    </location>
</feature>
<protein>
    <recommendedName>
        <fullName evidence="2">TTF-type domain-containing protein</fullName>
    </recommendedName>
</protein>
<dbReference type="SMART" id="SM00597">
    <property type="entry name" value="ZnF_TTF"/>
    <property type="match status" value="1"/>
</dbReference>
<dbReference type="PANTHER" id="PTHR45749">
    <property type="match status" value="1"/>
</dbReference>
<dbReference type="InterPro" id="IPR025398">
    <property type="entry name" value="DUF4371"/>
</dbReference>
<name>A0AAQ3TEK5_PASNO</name>
<reference evidence="3 4" key="1">
    <citation type="submission" date="2024-02" db="EMBL/GenBank/DDBJ databases">
        <title>High-quality chromosome-scale genome assembly of Pensacola bahiagrass (Paspalum notatum Flugge var. saurae).</title>
        <authorList>
            <person name="Vega J.M."/>
            <person name="Podio M."/>
            <person name="Orjuela J."/>
            <person name="Siena L.A."/>
            <person name="Pessino S.C."/>
            <person name="Combes M.C."/>
            <person name="Mariac C."/>
            <person name="Albertini E."/>
            <person name="Pupilli F."/>
            <person name="Ortiz J.P.A."/>
            <person name="Leblanc O."/>
        </authorList>
    </citation>
    <scope>NUCLEOTIDE SEQUENCE [LARGE SCALE GENOMIC DNA]</scope>
    <source>
        <strain evidence="3">R1</strain>
        <tissue evidence="3">Leaf</tissue>
    </source>
</reference>
<feature type="region of interest" description="Disordered" evidence="1">
    <location>
        <begin position="597"/>
        <end position="630"/>
    </location>
</feature>
<accession>A0AAQ3TEK5</accession>
<evidence type="ECO:0000259" key="2">
    <source>
        <dbReference type="SMART" id="SM00597"/>
    </source>
</evidence>
<dbReference type="InterPro" id="IPR006580">
    <property type="entry name" value="Znf_TTF"/>
</dbReference>